<dbReference type="Pfam" id="PF03765">
    <property type="entry name" value="CRAL_TRIO_N"/>
    <property type="match status" value="1"/>
</dbReference>
<dbReference type="SUPFAM" id="SSF101576">
    <property type="entry name" value="Supernatant protein factor (SPF), C-terminal domain"/>
    <property type="match status" value="1"/>
</dbReference>
<dbReference type="GO" id="GO:0005737">
    <property type="term" value="C:cytoplasm"/>
    <property type="evidence" value="ECO:0007669"/>
    <property type="project" value="TreeGrafter"/>
</dbReference>
<reference evidence="4" key="3">
    <citation type="submission" date="2015-06" db="UniProtKB">
        <authorList>
            <consortium name="EnsemblMetazoa"/>
        </authorList>
    </citation>
    <scope>IDENTIFICATION</scope>
</reference>
<sequence>MSGFVGDLSSKQQANLDQFRERVKDVITSKHDDHELLRWLRARSWDLNKAEKMFRDHLDWEKANDIENILQWEVPEVLSKYFPGGYHGVDNDGYPIWFRVAEYVFQVMYPKLSKKFGKTIDELVIVLDCQGLDTRFLWKPVIDLCISLLKQLEANYPETVRAIYVINTPTLFNVAYNLLKPFLSEHTKTKIKVCGKDPQDWLKTLQTNIALDQIPAFWGGTATGANGDVTCGIINKGDVPESFYRLKALKEAADMSKFTQLNVRKGSSAQLEFEVTKPNSMLTWNYWTEGKDIGFGIFKKTGDERQKAADMEEVMESKRVNSHMIPENGSFKCEDPGTYVVRFDNTYSWVNAKDVSYQIEVLDPTADLETVSTSL</sequence>
<evidence type="ECO:0000313" key="4">
    <source>
        <dbReference type="EnsemblMetazoa" id="CapteP187622"/>
    </source>
</evidence>
<dbReference type="FunCoup" id="R7UDH4">
    <property type="interactions" value="202"/>
</dbReference>
<protein>
    <recommendedName>
        <fullName evidence="6">CRAL-TRIO domain-containing protein</fullName>
    </recommendedName>
</protein>
<dbReference type="SUPFAM" id="SSF52087">
    <property type="entry name" value="CRAL/TRIO domain"/>
    <property type="match status" value="1"/>
</dbReference>
<dbReference type="InterPro" id="IPR009038">
    <property type="entry name" value="GOLD_dom"/>
</dbReference>
<feature type="domain" description="GOLD" evidence="2">
    <location>
        <begin position="246"/>
        <end position="361"/>
    </location>
</feature>
<accession>R7UDH4</accession>
<keyword evidence="5" id="KW-1185">Reference proteome</keyword>
<dbReference type="InterPro" id="IPR036273">
    <property type="entry name" value="CRAL/TRIO_N_dom_sf"/>
</dbReference>
<reference evidence="3 5" key="2">
    <citation type="journal article" date="2013" name="Nature">
        <title>Insights into bilaterian evolution from three spiralian genomes.</title>
        <authorList>
            <person name="Simakov O."/>
            <person name="Marletaz F."/>
            <person name="Cho S.J."/>
            <person name="Edsinger-Gonzales E."/>
            <person name="Havlak P."/>
            <person name="Hellsten U."/>
            <person name="Kuo D.H."/>
            <person name="Larsson T."/>
            <person name="Lv J."/>
            <person name="Arendt D."/>
            <person name="Savage R."/>
            <person name="Osoegawa K."/>
            <person name="de Jong P."/>
            <person name="Grimwood J."/>
            <person name="Chapman J.A."/>
            <person name="Shapiro H."/>
            <person name="Aerts A."/>
            <person name="Otillar R.P."/>
            <person name="Terry A.Y."/>
            <person name="Boore J.L."/>
            <person name="Grigoriev I.V."/>
            <person name="Lindberg D.R."/>
            <person name="Seaver E.C."/>
            <person name="Weisblat D.A."/>
            <person name="Putnam N.H."/>
            <person name="Rokhsar D.S."/>
        </authorList>
    </citation>
    <scope>NUCLEOTIDE SEQUENCE</scope>
    <source>
        <strain evidence="3 5">I ESC-2004</strain>
    </source>
</reference>
<dbReference type="InterPro" id="IPR011074">
    <property type="entry name" value="CRAL/TRIO_N_dom"/>
</dbReference>
<dbReference type="Gene3D" id="2.60.120.680">
    <property type="entry name" value="GOLD domain"/>
    <property type="match status" value="1"/>
</dbReference>
<dbReference type="CDD" id="cd00170">
    <property type="entry name" value="SEC14"/>
    <property type="match status" value="1"/>
</dbReference>
<dbReference type="Gene3D" id="3.40.525.10">
    <property type="entry name" value="CRAL-TRIO lipid binding domain"/>
    <property type="match status" value="2"/>
</dbReference>
<dbReference type="OrthoDB" id="75724at2759"/>
<reference evidence="5" key="1">
    <citation type="submission" date="2012-12" db="EMBL/GenBank/DDBJ databases">
        <authorList>
            <person name="Hellsten U."/>
            <person name="Grimwood J."/>
            <person name="Chapman J.A."/>
            <person name="Shapiro H."/>
            <person name="Aerts A."/>
            <person name="Otillar R.P."/>
            <person name="Terry A.Y."/>
            <person name="Boore J.L."/>
            <person name="Simakov O."/>
            <person name="Marletaz F."/>
            <person name="Cho S.-J."/>
            <person name="Edsinger-Gonzales E."/>
            <person name="Havlak P."/>
            <person name="Kuo D.-H."/>
            <person name="Larsson T."/>
            <person name="Lv J."/>
            <person name="Arendt D."/>
            <person name="Savage R."/>
            <person name="Osoegawa K."/>
            <person name="de Jong P."/>
            <person name="Lindberg D.R."/>
            <person name="Seaver E.C."/>
            <person name="Weisblat D.A."/>
            <person name="Putnam N.H."/>
            <person name="Grigoriev I.V."/>
            <person name="Rokhsar D.S."/>
        </authorList>
    </citation>
    <scope>NUCLEOTIDE SEQUENCE</scope>
    <source>
        <strain evidence="5">I ESC-2004</strain>
    </source>
</reference>
<dbReference type="InterPro" id="IPR036598">
    <property type="entry name" value="GOLD_dom_sf"/>
</dbReference>
<dbReference type="OMA" id="LWKPGIE"/>
<dbReference type="EMBL" id="KB302615">
    <property type="protein sequence ID" value="ELU04161.1"/>
    <property type="molecule type" value="Genomic_DNA"/>
</dbReference>
<gene>
    <name evidence="3" type="ORF">CAPTEDRAFT_187622</name>
</gene>
<evidence type="ECO:0000313" key="5">
    <source>
        <dbReference type="Proteomes" id="UP000014760"/>
    </source>
</evidence>
<evidence type="ECO:0000259" key="2">
    <source>
        <dbReference type="PROSITE" id="PS50866"/>
    </source>
</evidence>
<dbReference type="PANTHER" id="PTHR23324:SF83">
    <property type="entry name" value="SEC14-LIKE PROTEIN 2"/>
    <property type="match status" value="1"/>
</dbReference>
<dbReference type="Proteomes" id="UP000014760">
    <property type="component" value="Unassembled WGS sequence"/>
</dbReference>
<dbReference type="SMART" id="SM00516">
    <property type="entry name" value="SEC14"/>
    <property type="match status" value="1"/>
</dbReference>
<dbReference type="PROSITE" id="PS50191">
    <property type="entry name" value="CRAL_TRIO"/>
    <property type="match status" value="1"/>
</dbReference>
<dbReference type="Pfam" id="PF25883">
    <property type="entry name" value="F28H7_8_C"/>
    <property type="match status" value="1"/>
</dbReference>
<dbReference type="STRING" id="283909.R7UDH4"/>
<dbReference type="HOGENOM" id="CLU_014001_2_1_1"/>
<proteinExistence type="predicted"/>
<evidence type="ECO:0000313" key="3">
    <source>
        <dbReference type="EMBL" id="ELU04161.1"/>
    </source>
</evidence>
<organism evidence="3">
    <name type="scientific">Capitella teleta</name>
    <name type="common">Polychaete worm</name>
    <dbReference type="NCBI Taxonomy" id="283909"/>
    <lineage>
        <taxon>Eukaryota</taxon>
        <taxon>Metazoa</taxon>
        <taxon>Spiralia</taxon>
        <taxon>Lophotrochozoa</taxon>
        <taxon>Annelida</taxon>
        <taxon>Polychaeta</taxon>
        <taxon>Sedentaria</taxon>
        <taxon>Scolecida</taxon>
        <taxon>Capitellidae</taxon>
        <taxon>Capitella</taxon>
    </lineage>
</organism>
<evidence type="ECO:0000259" key="1">
    <source>
        <dbReference type="PROSITE" id="PS50191"/>
    </source>
</evidence>
<dbReference type="InterPro" id="IPR036865">
    <property type="entry name" value="CRAL-TRIO_dom_sf"/>
</dbReference>
<dbReference type="SUPFAM" id="SSF46938">
    <property type="entry name" value="CRAL/TRIO N-terminal domain"/>
    <property type="match status" value="1"/>
</dbReference>
<dbReference type="AlphaFoldDB" id="R7UDH4"/>
<evidence type="ECO:0008006" key="6">
    <source>
        <dbReference type="Google" id="ProtNLM"/>
    </source>
</evidence>
<dbReference type="SMART" id="SM01100">
    <property type="entry name" value="CRAL_TRIO_N"/>
    <property type="match status" value="1"/>
</dbReference>
<dbReference type="PROSITE" id="PS50866">
    <property type="entry name" value="GOLD"/>
    <property type="match status" value="1"/>
</dbReference>
<dbReference type="PANTHER" id="PTHR23324">
    <property type="entry name" value="SEC14 RELATED PROTEIN"/>
    <property type="match status" value="1"/>
</dbReference>
<dbReference type="InterPro" id="IPR058960">
    <property type="entry name" value="Ctg-1-like_C"/>
</dbReference>
<dbReference type="EnsemblMetazoa" id="CapteT187622">
    <property type="protein sequence ID" value="CapteP187622"/>
    <property type="gene ID" value="CapteG187622"/>
</dbReference>
<dbReference type="InterPro" id="IPR001251">
    <property type="entry name" value="CRAL-TRIO_dom"/>
</dbReference>
<dbReference type="Pfam" id="PF00650">
    <property type="entry name" value="CRAL_TRIO"/>
    <property type="match status" value="1"/>
</dbReference>
<feature type="domain" description="CRAL-TRIO" evidence="1">
    <location>
        <begin position="74"/>
        <end position="226"/>
    </location>
</feature>
<name>R7UDH4_CAPTE</name>
<dbReference type="InterPro" id="IPR051064">
    <property type="entry name" value="SEC14/CRAL-TRIO_domain"/>
</dbReference>
<dbReference type="EMBL" id="AMQN01001470">
    <property type="status" value="NOT_ANNOTATED_CDS"/>
    <property type="molecule type" value="Genomic_DNA"/>
</dbReference>